<evidence type="ECO:0000256" key="4">
    <source>
        <dbReference type="RuleBase" id="RU363090"/>
    </source>
</evidence>
<reference evidence="6 7" key="1">
    <citation type="journal article" date="2009" name="Nature">
        <title>Evolution of pathogenicity and sexual reproduction in eight Candida genomes.</title>
        <authorList>
            <person name="Butler G."/>
            <person name="Rasmussen M.D."/>
            <person name="Lin M.F."/>
            <person name="Santos M.A."/>
            <person name="Sakthikumar S."/>
            <person name="Munro C.A."/>
            <person name="Rheinbay E."/>
            <person name="Grabherr M."/>
            <person name="Forche A."/>
            <person name="Reedy J.L."/>
            <person name="Agrafioti I."/>
            <person name="Arnaud M.B."/>
            <person name="Bates S."/>
            <person name="Brown A.J."/>
            <person name="Brunke S."/>
            <person name="Costanzo M.C."/>
            <person name="Fitzpatrick D.A."/>
            <person name="de Groot P.W."/>
            <person name="Harris D."/>
            <person name="Hoyer L.L."/>
            <person name="Hube B."/>
            <person name="Klis F.M."/>
            <person name="Kodira C."/>
            <person name="Lennard N."/>
            <person name="Logue M.E."/>
            <person name="Martin R."/>
            <person name="Neiman A.M."/>
            <person name="Nikolaou E."/>
            <person name="Quail M.A."/>
            <person name="Quinn J."/>
            <person name="Santos M.C."/>
            <person name="Schmitzberger F.F."/>
            <person name="Sherlock G."/>
            <person name="Shah P."/>
            <person name="Silverstein K.A."/>
            <person name="Skrzypek M.S."/>
            <person name="Soll D."/>
            <person name="Staggs R."/>
            <person name="Stansfield I."/>
            <person name="Stumpf M.P."/>
            <person name="Sudbery P.E."/>
            <person name="Srikantha T."/>
            <person name="Zeng Q."/>
            <person name="Berman J."/>
            <person name="Berriman M."/>
            <person name="Heitman J."/>
            <person name="Gow N.A."/>
            <person name="Lorenz M.C."/>
            <person name="Birren B.W."/>
            <person name="Kellis M."/>
            <person name="Cuomo C.A."/>
        </authorList>
    </citation>
    <scope>NUCLEOTIDE SEQUENCE [LARGE SCALE GENOMIC DNA]</scope>
    <source>
        <strain evidence="7">ATCC MYA-3404 / T1</strain>
    </source>
</reference>
<evidence type="ECO:0000313" key="6">
    <source>
        <dbReference type="EMBL" id="EER35144.1"/>
    </source>
</evidence>
<dbReference type="GO" id="GO:0000823">
    <property type="term" value="F:inositol-1,4,5-trisphosphate 6-kinase activity"/>
    <property type="evidence" value="ECO:0007669"/>
    <property type="project" value="EnsemblFungi"/>
</dbReference>
<dbReference type="GO" id="GO:0000122">
    <property type="term" value="P:negative regulation of transcription by RNA polymerase II"/>
    <property type="evidence" value="ECO:0007669"/>
    <property type="project" value="EnsemblFungi"/>
</dbReference>
<dbReference type="Gene3D" id="3.30.470.160">
    <property type="entry name" value="Inositol polyphosphate kinase"/>
    <property type="match status" value="1"/>
</dbReference>
<comment type="similarity">
    <text evidence="1 4">Belongs to the inositol phosphokinase (IPK) family.</text>
</comment>
<dbReference type="Proteomes" id="UP000002037">
    <property type="component" value="Unassembled WGS sequence"/>
</dbReference>
<dbReference type="GO" id="GO:0045944">
    <property type="term" value="P:positive regulation of transcription by RNA polymerase II"/>
    <property type="evidence" value="ECO:0007669"/>
    <property type="project" value="EnsemblFungi"/>
</dbReference>
<proteinExistence type="inferred from homology"/>
<dbReference type="PANTHER" id="PTHR12400:SF103">
    <property type="entry name" value="INOSITOL POLYPHOSPHATE MULTIKINASE"/>
    <property type="match status" value="1"/>
</dbReference>
<dbReference type="EMBL" id="GG692396">
    <property type="protein sequence ID" value="EER35144.1"/>
    <property type="molecule type" value="Genomic_DNA"/>
</dbReference>
<evidence type="ECO:0000256" key="2">
    <source>
        <dbReference type="ARBA" id="ARBA00022679"/>
    </source>
</evidence>
<dbReference type="GO" id="GO:0000825">
    <property type="term" value="F:inositol-1,3,4,5-tetrakisphosphate 6-kinase activity"/>
    <property type="evidence" value="ECO:0007669"/>
    <property type="project" value="EnsemblFungi"/>
</dbReference>
<dbReference type="GO" id="GO:0000821">
    <property type="term" value="P:regulation of arginine metabolic process"/>
    <property type="evidence" value="ECO:0007669"/>
    <property type="project" value="EnsemblFungi"/>
</dbReference>
<dbReference type="GO" id="GO:0005634">
    <property type="term" value="C:nucleus"/>
    <property type="evidence" value="ECO:0007669"/>
    <property type="project" value="EnsemblFungi"/>
</dbReference>
<dbReference type="OrthoDB" id="338650at2759"/>
<dbReference type="STRING" id="294747.C5M528"/>
<dbReference type="SUPFAM" id="SSF56104">
    <property type="entry name" value="SAICAR synthase-like"/>
    <property type="match status" value="1"/>
</dbReference>
<name>C5M528_CANTT</name>
<dbReference type="Pfam" id="PF03770">
    <property type="entry name" value="IPK"/>
    <property type="match status" value="1"/>
</dbReference>
<dbReference type="GO" id="GO:0050821">
    <property type="term" value="P:protein stabilization"/>
    <property type="evidence" value="ECO:0007669"/>
    <property type="project" value="EnsemblFungi"/>
</dbReference>
<feature type="region of interest" description="Disordered" evidence="5">
    <location>
        <begin position="281"/>
        <end position="304"/>
    </location>
</feature>
<dbReference type="InterPro" id="IPR038286">
    <property type="entry name" value="IPK_sf"/>
</dbReference>
<dbReference type="GO" id="GO:0008440">
    <property type="term" value="F:inositol-1,4,5-trisphosphate 3-kinase activity"/>
    <property type="evidence" value="ECO:0007669"/>
    <property type="project" value="EnsemblFungi"/>
</dbReference>
<dbReference type="PANTHER" id="PTHR12400">
    <property type="entry name" value="INOSITOL POLYPHOSPHATE KINASE"/>
    <property type="match status" value="1"/>
</dbReference>
<dbReference type="GO" id="GO:0032958">
    <property type="term" value="P:inositol phosphate biosynthetic process"/>
    <property type="evidence" value="ECO:0007669"/>
    <property type="project" value="EnsemblFungi"/>
</dbReference>
<evidence type="ECO:0000256" key="3">
    <source>
        <dbReference type="ARBA" id="ARBA00022777"/>
    </source>
</evidence>
<evidence type="ECO:0000256" key="1">
    <source>
        <dbReference type="ARBA" id="ARBA00007374"/>
    </source>
</evidence>
<dbReference type="InterPro" id="IPR005522">
    <property type="entry name" value="IPK"/>
</dbReference>
<dbReference type="eggNOG" id="KOG1620">
    <property type="taxonomic scope" value="Eukaryota"/>
</dbReference>
<dbReference type="GO" id="GO:0000827">
    <property type="term" value="F:inositol-1,3,4,5,6-pentakisphosphate kinase activity"/>
    <property type="evidence" value="ECO:0007669"/>
    <property type="project" value="EnsemblFungi"/>
</dbReference>
<dbReference type="AlphaFoldDB" id="C5M528"/>
<sequence length="351" mass="40233">MKQPTSFTPSKHQAAGHDGCLISDSLFIKSTNQQEIDFYAQTQSKDQLKDDESPLGSLLSHWMPTYMGTLTQGDITKQDNQLTDTIAKDEVSKSDKQYIVLSNSYHGFNHPSILDIKLGSKLTDDEVTPKEKIERLQKVSDSTTSGSLSFRICGMKVYNGSSIDKPKVELYENMNDSSISININDESQHKYLEFNKFYGRSLTKDNIKDGLGLFFNNHLPKVIEKRLLINFHKRLQLLYNCLLDYEIRIFSGSLLFIYESDLSKWEKVTDDNYELFDPLVREFDDDDDDDDDDEDEEVDKDNDSFTPLSSLNFIDFAHAKYVPGKGHDENVIQGIENLIDIFESLIKEHTN</sequence>
<dbReference type="GO" id="GO:0016236">
    <property type="term" value="P:macroautophagy"/>
    <property type="evidence" value="ECO:0007669"/>
    <property type="project" value="EnsemblFungi"/>
</dbReference>
<accession>C5M528</accession>
<dbReference type="VEuPathDB" id="FungiDB:CTRG_02006"/>
<evidence type="ECO:0000256" key="5">
    <source>
        <dbReference type="SAM" id="MobiDB-lite"/>
    </source>
</evidence>
<evidence type="ECO:0000313" key="7">
    <source>
        <dbReference type="Proteomes" id="UP000002037"/>
    </source>
</evidence>
<gene>
    <name evidence="6" type="ORF">CTRG_02006</name>
</gene>
<dbReference type="GO" id="GO:0030674">
    <property type="term" value="F:protein-macromolecule adaptor activity"/>
    <property type="evidence" value="ECO:0007669"/>
    <property type="project" value="EnsemblFungi"/>
</dbReference>
<keyword evidence="7" id="KW-1185">Reference proteome</keyword>
<keyword evidence="2 4" id="KW-0808">Transferase</keyword>
<organism evidence="6 7">
    <name type="scientific">Candida tropicalis (strain ATCC MYA-3404 / T1)</name>
    <name type="common">Yeast</name>
    <dbReference type="NCBI Taxonomy" id="294747"/>
    <lineage>
        <taxon>Eukaryota</taxon>
        <taxon>Fungi</taxon>
        <taxon>Dikarya</taxon>
        <taxon>Ascomycota</taxon>
        <taxon>Saccharomycotina</taxon>
        <taxon>Pichiomycetes</taxon>
        <taxon>Debaryomycetaceae</taxon>
        <taxon>Candida/Lodderomyces clade</taxon>
        <taxon>Candida</taxon>
    </lineage>
</organism>
<feature type="compositionally biased region" description="Acidic residues" evidence="5">
    <location>
        <begin position="283"/>
        <end position="300"/>
    </location>
</feature>
<dbReference type="GO" id="GO:0000824">
    <property type="term" value="F:inositol-1,4,5,6-tetrakisphosphate 3-kinase activity"/>
    <property type="evidence" value="ECO:0007669"/>
    <property type="project" value="EnsemblFungi"/>
</dbReference>
<dbReference type="KEGG" id="ctp:CTRG_02006"/>
<keyword evidence="3 4" id="KW-0418">Kinase</keyword>
<dbReference type="GO" id="GO:0016303">
    <property type="term" value="F:1-phosphatidylinositol-3-kinase activity"/>
    <property type="evidence" value="ECO:0007669"/>
    <property type="project" value="EnsemblFungi"/>
</dbReference>
<dbReference type="RefSeq" id="XP_002547699.1">
    <property type="nucleotide sequence ID" value="XM_002547653.1"/>
</dbReference>
<dbReference type="GeneID" id="8296362"/>
<protein>
    <recommendedName>
        <fullName evidence="4">Kinase</fullName>
        <ecNumber evidence="4">2.7.-.-</ecNumber>
    </recommendedName>
</protein>
<dbReference type="HOGENOM" id="CLU_042569_3_0_1"/>
<dbReference type="EC" id="2.7.-.-" evidence="4"/>
<dbReference type="GO" id="GO:0005737">
    <property type="term" value="C:cytoplasm"/>
    <property type="evidence" value="ECO:0007669"/>
    <property type="project" value="TreeGrafter"/>
</dbReference>